<dbReference type="Gene3D" id="1.10.274.100">
    <property type="entry name" value="RNA polymerase Rpb1, domain 3"/>
    <property type="match status" value="1"/>
</dbReference>
<dbReference type="GO" id="GO:0003677">
    <property type="term" value="F:DNA binding"/>
    <property type="evidence" value="ECO:0007669"/>
    <property type="project" value="UniProtKB-UniRule"/>
</dbReference>
<evidence type="ECO:0000256" key="9">
    <source>
        <dbReference type="SAM" id="MobiDB-lite"/>
    </source>
</evidence>
<comment type="subunit">
    <text evidence="8">In plastids the minimal PEP RNA polymerase catalytic core is composed of four subunits: alpha, beta, beta', and beta''. When a (nuclear-encoded) sigma factor is associated with the core the holoenzyme is formed, which can initiate transcription.</text>
</comment>
<dbReference type="SUPFAM" id="SSF64484">
    <property type="entry name" value="beta and beta-prime subunits of DNA dependent RNA-polymerase"/>
    <property type="match status" value="1"/>
</dbReference>
<dbReference type="InterPro" id="IPR038120">
    <property type="entry name" value="Rpb1_funnel_sf"/>
</dbReference>
<comment type="catalytic activity">
    <reaction evidence="8">
        <text>RNA(n) + a ribonucleoside 5'-triphosphate = RNA(n+1) + diphosphate</text>
        <dbReference type="Rhea" id="RHEA:21248"/>
        <dbReference type="Rhea" id="RHEA-COMP:14527"/>
        <dbReference type="Rhea" id="RHEA-COMP:17342"/>
        <dbReference type="ChEBI" id="CHEBI:33019"/>
        <dbReference type="ChEBI" id="CHEBI:61557"/>
        <dbReference type="ChEBI" id="CHEBI:140395"/>
        <dbReference type="EC" id="2.7.7.6"/>
    </reaction>
</comment>
<protein>
    <recommendedName>
        <fullName evidence="8">DNA-directed RNA polymerase subunit beta''</fullName>
        <ecNumber evidence="8">2.7.7.6</ecNumber>
    </recommendedName>
    <alternativeName>
        <fullName evidence="8">PEP</fullName>
    </alternativeName>
    <alternativeName>
        <fullName evidence="8">Plastid-encoded RNA polymerase subunit beta''</fullName>
        <shortName evidence="8">RNA polymerase subunit beta''</shortName>
    </alternativeName>
</protein>
<name>A0A0S2LN73_9CHLO</name>
<evidence type="ECO:0000256" key="3">
    <source>
        <dbReference type="ARBA" id="ARBA00022679"/>
    </source>
</evidence>
<feature type="binding site" evidence="8">
    <location>
        <position position="567"/>
    </location>
    <ligand>
        <name>Zn(2+)</name>
        <dbReference type="ChEBI" id="CHEBI:29105"/>
    </ligand>
</feature>
<dbReference type="GeneID" id="26378405"/>
<dbReference type="NCBIfam" id="TIGR02388">
    <property type="entry name" value="rpoC2_cyan"/>
    <property type="match status" value="1"/>
</dbReference>
<feature type="domain" description="RNA polymerase Rpb1" evidence="10">
    <location>
        <begin position="413"/>
        <end position="923"/>
    </location>
</feature>
<evidence type="ECO:0000259" key="11">
    <source>
        <dbReference type="Pfam" id="PF05000"/>
    </source>
</evidence>
<dbReference type="GO" id="GO:0008270">
    <property type="term" value="F:zinc ion binding"/>
    <property type="evidence" value="ECO:0007669"/>
    <property type="project" value="UniProtKB-UniRule"/>
</dbReference>
<dbReference type="PANTHER" id="PTHR19376:SF68">
    <property type="entry name" value="DNA-DIRECTED RNA POLYMERASE SUBUNIT BETA"/>
    <property type="match status" value="1"/>
</dbReference>
<feature type="region of interest" description="Disordered" evidence="9">
    <location>
        <begin position="2715"/>
        <end position="2742"/>
    </location>
</feature>
<keyword evidence="2 12" id="KW-0934">Plastid</keyword>
<dbReference type="Pfam" id="PF04998">
    <property type="entry name" value="RNA_pol_Rpb1_5"/>
    <property type="match status" value="2"/>
</dbReference>
<evidence type="ECO:0000256" key="6">
    <source>
        <dbReference type="ARBA" id="ARBA00022833"/>
    </source>
</evidence>
<feature type="compositionally biased region" description="Basic and acidic residues" evidence="9">
    <location>
        <begin position="2724"/>
        <end position="2735"/>
    </location>
</feature>
<evidence type="ECO:0000313" key="12">
    <source>
        <dbReference type="EMBL" id="ALO62811.1"/>
    </source>
</evidence>
<geneLocation type="chloroplast" evidence="12"/>
<keyword evidence="6 8" id="KW-0862">Zinc</keyword>
<feature type="binding site" evidence="8">
    <location>
        <position position="461"/>
    </location>
    <ligand>
        <name>Zn(2+)</name>
        <dbReference type="ChEBI" id="CHEBI:29105"/>
    </ligand>
</feature>
<dbReference type="PANTHER" id="PTHR19376">
    <property type="entry name" value="DNA-DIRECTED RNA POLYMERASE"/>
    <property type="match status" value="1"/>
</dbReference>
<proteinExistence type="inferred from homology"/>
<evidence type="ECO:0000259" key="10">
    <source>
        <dbReference type="Pfam" id="PF04998"/>
    </source>
</evidence>
<accession>A0A0S2LN73</accession>
<dbReference type="Gene3D" id="1.10.1790.20">
    <property type="match status" value="1"/>
</dbReference>
<organism evidence="12">
    <name type="scientific">Oogamochlamys gigantea</name>
    <dbReference type="NCBI Taxonomy" id="158507"/>
    <lineage>
        <taxon>Eukaryota</taxon>
        <taxon>Viridiplantae</taxon>
        <taxon>Chlorophyta</taxon>
        <taxon>core chlorophytes</taxon>
        <taxon>Chlorophyceae</taxon>
        <taxon>CS clade</taxon>
        <taxon>Chlamydomonadales</taxon>
        <taxon>Chlamydomonadaceae</taxon>
        <taxon>Oogamochlamys</taxon>
    </lineage>
</organism>
<dbReference type="InterPro" id="IPR012756">
    <property type="entry name" value="DNA-dir_RpoC2_beta_pp"/>
</dbReference>
<evidence type="ECO:0000256" key="2">
    <source>
        <dbReference type="ARBA" id="ARBA00022640"/>
    </source>
</evidence>
<evidence type="ECO:0000256" key="4">
    <source>
        <dbReference type="ARBA" id="ARBA00022695"/>
    </source>
</evidence>
<dbReference type="GO" id="GO:0009507">
    <property type="term" value="C:chloroplast"/>
    <property type="evidence" value="ECO:0007669"/>
    <property type="project" value="UniProtKB-SubCell"/>
</dbReference>
<feature type="compositionally biased region" description="Polar residues" evidence="9">
    <location>
        <begin position="3263"/>
        <end position="3277"/>
    </location>
</feature>
<keyword evidence="12" id="KW-0150">Chloroplast</keyword>
<dbReference type="CDD" id="cd02655">
    <property type="entry name" value="RNAP_beta'_C"/>
    <property type="match status" value="1"/>
</dbReference>
<feature type="binding site" evidence="8">
    <location>
        <position position="570"/>
    </location>
    <ligand>
        <name>Zn(2+)</name>
        <dbReference type="ChEBI" id="CHEBI:29105"/>
    </ligand>
</feature>
<dbReference type="EC" id="2.7.7.6" evidence="8"/>
<dbReference type="InterPro" id="IPR007081">
    <property type="entry name" value="RNA_pol_Rpb1_5"/>
</dbReference>
<reference evidence="12" key="1">
    <citation type="journal article" date="2015" name="BMC Evol. Biol.">
        <title>Chloroplast phylogenomic analysis of chlorophyte green algae identifies a novel lineage sister to the Sphaeropleales (Chlorophyceae).</title>
        <authorList>
            <person name="Lemieux C."/>
            <person name="Vincent A.T."/>
            <person name="Labarre A."/>
            <person name="Otis C."/>
            <person name="Turmel M."/>
        </authorList>
    </citation>
    <scope>NUCLEOTIDE SEQUENCE</scope>
</reference>
<dbReference type="GO" id="GO:0000428">
    <property type="term" value="C:DNA-directed RNA polymerase complex"/>
    <property type="evidence" value="ECO:0007669"/>
    <property type="project" value="UniProtKB-KW"/>
</dbReference>
<comment type="subcellular location">
    <subcellularLocation>
        <location evidence="8">Plastid</location>
        <location evidence="8">Chloroplast</location>
    </subcellularLocation>
</comment>
<dbReference type="RefSeq" id="YP_009184700.1">
    <property type="nucleotide sequence ID" value="NC_028580.1"/>
</dbReference>
<comment type="similarity">
    <text evidence="8">Belongs to the RNA polymerase beta' chain family. RpoC2 subfamily.</text>
</comment>
<feature type="region of interest" description="Disordered" evidence="9">
    <location>
        <begin position="3261"/>
        <end position="3284"/>
    </location>
</feature>
<sequence>MFLFIKKMFKNIYLFYHISATLAKSTKFVWAKKKKKMLNSHFSSFFPYNTHNRLFRSGALKSTCSACLPLTGTASNNVVNKKCLPKFTTWIMFLKGKAISFMCIRFACHKGNPIADRAQRGRTSIASPHQRWGAVCALNDFNDFVIKGTSISCRGVPYFEGKGIGYTPSKMGYGQYSLHCEQRHQRWGILRQPFVYPLRVQPIKGKVKSKAIYINFLTSKQRYNKTQPPKKNQHDQLNLNCQQYEVAPVFWNYTFDKSRLKNYVSWFLKQFGEYKTIELLELLKNIGFEYATKAGISLSIDDLKIPLKKAFLVAEAENSTKITVNQYQRGEITGVERFQRLIEIWHRTSEVLKQEVINYFEQTDILNPVYMMAFSGARGNISQVRQLVGMRGLMADPQGQLIEFPIRSNFREGLTLTEYIISSYGARKGIVDTALRTANAGYLTRRLVDVAQHVMISHYDCGTQRGIFLNDMKEGKKIIYSLQNRLIGRVLAKDIYAFPWNSKNSIISVEINEKNNVKSKEYTQKSDYLVSLRNQEISAELAFNIVKVCNKVFVRSPLTCETKKLVCQLCYGWSLAQGNLVSIGDAVGVIAAQSIGEPGTQLTMRTFHTGGVFSGDVSDQIRSPFNGFVYYNSLIPGTLIRNPEGKICFLTKSEGCVVFTKTNLTLSNPIFDGVVKSKNFTNEIKKFKIPPYTVLFARNGEKVGEKQVIAQMSNISTQQNIRDDAELTIKTELEGQLYSQTLDFSEKWIGPRLNKDERDFVNQKIQYDSPEFMGKRDQIVESWNWGYSWILSGKIYQLPISSFIFPRLRDFISKNSIIARIQWYIPSNGFQSITFENSTISDLGRRAEYWHPRINILKKKLQSFYINPFANCFPTNILGWRQMFPAPCFAVPPATPSLCLRQPLRFRDAQRAWESEGCVASPGKHSTNAILLPLQQKKSKSTSTSKTTNDLIKFGHNQYKKRILFQNEKSMLQQTIFSINLAKIQYKKLGYFLYFYFSDYKKSPSLLPYKILHNPRAEQRKQSDKGYNNSIGKRELAKYNRFSWNNKLETKERMIEAVLGFIPVGIFSEKLEFRLSQNLTKFISSEFNSGKFRKELPLYPFSRRDWKCKTLQTGVHLNFIGKKTAIPKKLTQTPSLGYKIIDFYSNNRHFIQNKSKKTKIINEKINLILQIYPYNKNLKKNSIILQENPIYDSVIHKFGFEFIKDGIPKRKDSIKNNVVPLLAVPVKSKRAEQRKQNDSKRSDCCMQASRAHIRNKLKEVKKCITPPSKKGCPTDTSAFAEHKAQCVSRSQRYIGVSPVFFLHLNLPKEHICKNFFVHKWHNGKMLQNRLSPRLEISAVSWKSKNARKASAASSLSRYSIFDGDEIKTPAKMGGRRKTPCWSIVRIALIQNSYYDKKNNISQNKGLIKTLDIFNKFSSKMEISSNIYFVMQPTYKFWKRFQKYVWSSGPYTTLRSKVITGSERSIPPTLINLQGMRKNLKEFRLISSVKIKKSTKVHYVDPHKNSISANSANTLLQLDFPLSCTVPKGKQLKCIHTSQELLQQAENKKSSAPTSYLRLPFTCYAQKCNTNKQIGNKIRCVVRHKTDQKYSPDLPLKSKGRQKWPSCVLNKNLNNYLVLPNLITALEWRTSLLLSFQARFIKNKVTKKNYNKTYLQNKIQINPNIIISKKHFQLMKNYLNHKNNSGQHLEQIQDFKNPFLNDQILNKIKKSTNSPSMQSKIKKIYKPLFPEYLNIAQSAGTIFTLSDNNLLSTTRTLLYTEKNPFLFWLKKIIVDFSFFANPANPIYANFKLMNDWIWFKKKKLNWNRVILCAPQKQTYHMLSQSDVCSTHMASLALRSARASEATPVKGNPGAVAFPCPSLREGVASHALAERRASDAKGQQGAGSFIGFKFKGLSRFFPIKKSGETRIIKKYNITKMFLPMLYGNFILKNGNHILSHFLLSPTEVYKNCHKYNTFIATISNGWVYKPLKEQKLTSKAFVLPGKKLFLSDKYLNDSIFVKNSKKLKPCFVPKEKCSNPFTGLLAVPSLRMPSRSEGQATRRDSKHSNVYYRQTNDDLIFDSHLVYIESLKKNSLVQQGFVNVIFNHPILHNSSFVWIKNKKTRFKPIFSLARSQKTNYSPQSGLYRHFIRFHVKTKKTVLSCLNQKNQQFIAVPVKGLPEAQSAHARKPREAKGQRRATMTKSLKDMCFLVKQFIKSYSPQSELYLIKKVSEYKSLNTCYYKKKLINEQNSWDFYKSLTLKFGDSFIVHPKDVNIFRNQAVHSFLNNLKARETLNIRSENITLHKPVPCCPFASLALAERRAWASKARQIDDGVIKSQNFTNVGFFSTCFTSKKLGAVLKFRFFKQNYVLYNQTTNSSLLKKAYIKNLFLNKQKITLNLTSKKSNKDFDLSSNSFIQFILSNQKNNILHKVESEFIIKGSEIGQKASLYSFNSVQAYKGIPLEGFNVNASISNNLYSNKIPNYYFNFSKAIYPSKLFFDKKTNMFPFLLNFYKKSHSFAKPAALLSKACFLCPLLAFPCPSLREGVASHALAERRASDAKGQQASESEDACPQRSTHTVVENVNNIQKKQLTEINQTNKYFLTASQLITDVERTLAFPFACSVVPMHTIYHQKLSSSCSSKAFRILFKQLFEQLFFGYSLKTKFQSISYPIKNKVCFNQSSKCRFNLKVVIGKIRKQAKTKAMSTKWVKALKGKHTQEIFAVSPSRIGVAVPSLRMPSRSEGQATRRDSKHEKAYKQGRNRQKKNKITIQTQFFVESNQKTISSNSIAKTSFFSPFEGEVVKLTRSNRFHKNLLFSEIAQLFEKLKKKIFINPKPEFIVRFPNQNHSKAMVITKKDCLSFYSLPLNCQDDVCLYPKQFAEEPLTLSKPLSLVLRSKATSQHIYNIPRNKKSNPQKKGTPVLQIPAFGEEKELSICPLRLPKAPQKYPTISLQSTSKESVVASLRETPRSTHTRYTKLLAHYGAYTQTVKTTRIAEHYISYKEFEAFDVCRENKGRRVTSSMQDKARVSPTRESIVIKTKIVNKTDKKNIKEKSTFLKVGDFVVPGQSMTPSSIAEQLKKDSKNDKGFKKAGQLIHLGLAKTPHNCFNGLFKVNMDFRCHFFSFDSYNIKSNLILLVATKQNGIGLLKKGQQLCGPDSMDQRRILQNSCSNIWILTIRKAQPLFISQKSILHVSDGDFIQKRAPIITLAYQRLKTGDIVQGIPKVEQFFEARTTKRGRLFLDSLPNLLRGLYIYYKKGFDLAVWSKQYEEIINKTKNKKKQRNSLKYQSLQKKNSSPSKMRDDNQKIIRITKKNLKCFACCPFASLALRSARACEATPSRSEGQGKASKGHRKRRESNPSVEGQPSKAMIKNSQKFEQTLKKKMLLDVIRQSLYKIQQIIVDGVQRVYKSQGVTIADKHLEIIVKQMTSRVKIVRGGHTGFFPGETVRMSFIEYINNILLRGHAHYVPQVLGVTRASLQVESFISAASFQQTTRILSSAALSRKKDFLRGLKENVILGNLIPAGTGYYNKCFKKIDYIALQNVCEAHMNA</sequence>
<keyword evidence="5 8" id="KW-0479">Metal-binding</keyword>
<gene>
    <name evidence="8 12" type="primary">rpoC2</name>
</gene>
<dbReference type="Gene3D" id="1.10.150.390">
    <property type="match status" value="1"/>
</dbReference>
<dbReference type="Pfam" id="PF05000">
    <property type="entry name" value="RNA_pol_Rpb1_4"/>
    <property type="match status" value="1"/>
</dbReference>
<keyword evidence="4 8" id="KW-0548">Nucleotidyltransferase</keyword>
<feature type="region of interest" description="Disordered" evidence="9">
    <location>
        <begin position="3316"/>
        <end position="3350"/>
    </location>
</feature>
<evidence type="ECO:0000256" key="1">
    <source>
        <dbReference type="ARBA" id="ARBA00022478"/>
    </source>
</evidence>
<comment type="function">
    <text evidence="8">DNA-dependent RNA polymerase catalyzes the transcription of DNA into RNA using the four ribonucleoside triphosphates as substrates.</text>
</comment>
<keyword evidence="7 8" id="KW-0804">Transcription</keyword>
<comment type="cofactor">
    <cofactor evidence="8">
        <name>Zn(2+)</name>
        <dbReference type="ChEBI" id="CHEBI:29105"/>
    </cofactor>
    <text evidence="8">Binds 1 Zn(2+) ion per subunit.</text>
</comment>
<feature type="binding site" evidence="8">
    <location>
        <position position="560"/>
    </location>
    <ligand>
        <name>Zn(2+)</name>
        <dbReference type="ChEBI" id="CHEBI:29105"/>
    </ligand>
</feature>
<dbReference type="EMBL" id="KT625412">
    <property type="protein sequence ID" value="ALO62811.1"/>
    <property type="molecule type" value="Genomic_DNA"/>
</dbReference>
<dbReference type="InterPro" id="IPR007083">
    <property type="entry name" value="RNA_pol_Rpb1_4"/>
</dbReference>
<evidence type="ECO:0000256" key="7">
    <source>
        <dbReference type="ARBA" id="ARBA00023163"/>
    </source>
</evidence>
<dbReference type="HAMAP" id="MF_01324">
    <property type="entry name" value="RNApol_bact_RpoC2"/>
    <property type="match status" value="1"/>
</dbReference>
<keyword evidence="3 8" id="KW-0808">Transferase</keyword>
<dbReference type="Gene3D" id="1.10.132.30">
    <property type="match status" value="1"/>
</dbReference>
<dbReference type="InterPro" id="IPR042102">
    <property type="entry name" value="RNA_pol_Rpb1_3_sf"/>
</dbReference>
<dbReference type="GO" id="GO:0003899">
    <property type="term" value="F:DNA-directed RNA polymerase activity"/>
    <property type="evidence" value="ECO:0007669"/>
    <property type="project" value="UniProtKB-UniRule"/>
</dbReference>
<evidence type="ECO:0000256" key="5">
    <source>
        <dbReference type="ARBA" id="ARBA00022723"/>
    </source>
</evidence>
<dbReference type="InterPro" id="IPR045867">
    <property type="entry name" value="DNA-dir_RpoC_beta_prime"/>
</dbReference>
<keyword evidence="1 8" id="KW-0240">DNA-directed RNA polymerase</keyword>
<dbReference type="GO" id="GO:0006351">
    <property type="term" value="P:DNA-templated transcription"/>
    <property type="evidence" value="ECO:0007669"/>
    <property type="project" value="UniProtKB-UniRule"/>
</dbReference>
<evidence type="ECO:0000256" key="8">
    <source>
        <dbReference type="HAMAP-Rule" id="MF_01324"/>
    </source>
</evidence>
<feature type="domain" description="RNA polymerase Rpb1" evidence="10">
    <location>
        <begin position="3271"/>
        <end position="3420"/>
    </location>
</feature>
<feature type="domain" description="RNA polymerase Rpb1" evidence="11">
    <location>
        <begin position="332"/>
        <end position="410"/>
    </location>
</feature>